<dbReference type="EMBL" id="FTNO01000001">
    <property type="protein sequence ID" value="SIQ80677.1"/>
    <property type="molecule type" value="Genomic_DNA"/>
</dbReference>
<dbReference type="Pfam" id="PF12679">
    <property type="entry name" value="ABC2_membrane_2"/>
    <property type="match status" value="1"/>
</dbReference>
<organism evidence="2 3">
    <name type="scientific">Haladaptatus litoreus</name>
    <dbReference type="NCBI Taxonomy" id="553468"/>
    <lineage>
        <taxon>Archaea</taxon>
        <taxon>Methanobacteriati</taxon>
        <taxon>Methanobacteriota</taxon>
        <taxon>Stenosarchaea group</taxon>
        <taxon>Halobacteria</taxon>
        <taxon>Halobacteriales</taxon>
        <taxon>Haladaptataceae</taxon>
        <taxon>Haladaptatus</taxon>
    </lineage>
</organism>
<dbReference type="GO" id="GO:0140359">
    <property type="term" value="F:ABC-type transporter activity"/>
    <property type="evidence" value="ECO:0007669"/>
    <property type="project" value="InterPro"/>
</dbReference>
<sequence>MVPGDSDVSWVVVARKDFQDAIRSKMLWAITALFVFVTAGFIFLHRWIDGSYTPQAAMSNMSWSSTSVIPLTALVIAYLAIVGERDSGSIKLLLGLPHSRGDVVFGKFVGRSGVVAVATIAAFGASGLVLLVYYGSFPAGEFLAQSALALLFALVFVSIALGFSSVTASRPRAVGGAFGLFFFFQLGWKLIPLTGYYLLEGSMPSEPFPKWYFFTWVLNPVEAYKIGARYILHPNEQTIYASLVAGKTPFYLEGWFPFVVLAIWLVVPVTLGYLRFRSIDLY</sequence>
<keyword evidence="1" id="KW-0812">Transmembrane</keyword>
<dbReference type="Proteomes" id="UP000186914">
    <property type="component" value="Unassembled WGS sequence"/>
</dbReference>
<feature type="transmembrane region" description="Helical" evidence="1">
    <location>
        <begin position="175"/>
        <end position="199"/>
    </location>
</feature>
<dbReference type="PANTHER" id="PTHR43471">
    <property type="entry name" value="ABC TRANSPORTER PERMEASE"/>
    <property type="match status" value="1"/>
</dbReference>
<evidence type="ECO:0000256" key="1">
    <source>
        <dbReference type="SAM" id="Phobius"/>
    </source>
</evidence>
<name>A0A1N6VS79_9EURY</name>
<proteinExistence type="predicted"/>
<feature type="transmembrane region" description="Helical" evidence="1">
    <location>
        <begin position="60"/>
        <end position="81"/>
    </location>
</feature>
<dbReference type="GO" id="GO:0005886">
    <property type="term" value="C:plasma membrane"/>
    <property type="evidence" value="ECO:0007669"/>
    <property type="project" value="UniProtKB-SubCell"/>
</dbReference>
<protein>
    <submittedName>
        <fullName evidence="2">ABC-2 type transport system permease protein</fullName>
    </submittedName>
</protein>
<reference evidence="3" key="1">
    <citation type="submission" date="2017-01" db="EMBL/GenBank/DDBJ databases">
        <authorList>
            <person name="Varghese N."/>
            <person name="Submissions S."/>
        </authorList>
    </citation>
    <scope>NUCLEOTIDE SEQUENCE [LARGE SCALE GENOMIC DNA]</scope>
    <source>
        <strain evidence="3">CGMCC 1.7737</strain>
    </source>
</reference>
<dbReference type="AlphaFoldDB" id="A0A1N6VS79"/>
<accession>A0A1N6VS79</accession>
<keyword evidence="1" id="KW-0472">Membrane</keyword>
<feature type="transmembrane region" description="Helical" evidence="1">
    <location>
        <begin position="142"/>
        <end position="163"/>
    </location>
</feature>
<feature type="transmembrane region" description="Helical" evidence="1">
    <location>
        <begin position="255"/>
        <end position="274"/>
    </location>
</feature>
<keyword evidence="1" id="KW-1133">Transmembrane helix</keyword>
<feature type="transmembrane region" description="Helical" evidence="1">
    <location>
        <begin position="114"/>
        <end position="136"/>
    </location>
</feature>
<feature type="transmembrane region" description="Helical" evidence="1">
    <location>
        <begin position="26"/>
        <end position="48"/>
    </location>
</feature>
<keyword evidence="3" id="KW-1185">Reference proteome</keyword>
<gene>
    <name evidence="2" type="ORF">SAMN05421858_0463</name>
</gene>
<evidence type="ECO:0000313" key="3">
    <source>
        <dbReference type="Proteomes" id="UP000186914"/>
    </source>
</evidence>
<evidence type="ECO:0000313" key="2">
    <source>
        <dbReference type="EMBL" id="SIQ80677.1"/>
    </source>
</evidence>
<dbReference type="PANTHER" id="PTHR43471:SF1">
    <property type="entry name" value="ABC TRANSPORTER PERMEASE PROTEIN NOSY-RELATED"/>
    <property type="match status" value="1"/>
</dbReference>